<evidence type="ECO:0000256" key="1">
    <source>
        <dbReference type="SAM" id="MobiDB-lite"/>
    </source>
</evidence>
<dbReference type="InterPro" id="IPR003903">
    <property type="entry name" value="UIM_dom"/>
</dbReference>
<proteinExistence type="predicted"/>
<dbReference type="InterPro" id="IPR008942">
    <property type="entry name" value="ENTH_VHS"/>
</dbReference>
<feature type="region of interest" description="Disordered" evidence="1">
    <location>
        <begin position="1"/>
        <end position="60"/>
    </location>
</feature>
<protein>
    <submittedName>
        <fullName evidence="2">8824_t:CDS:1</fullName>
    </submittedName>
</protein>
<evidence type="ECO:0000313" key="3">
    <source>
        <dbReference type="Proteomes" id="UP000789396"/>
    </source>
</evidence>
<gene>
    <name evidence="2" type="ORF">RFULGI_LOCUS17189</name>
</gene>
<dbReference type="Pfam" id="PF02809">
    <property type="entry name" value="UIM"/>
    <property type="match status" value="2"/>
</dbReference>
<dbReference type="Gene3D" id="1.25.40.90">
    <property type="match status" value="1"/>
</dbReference>
<comment type="caution">
    <text evidence="2">The sequence shown here is derived from an EMBL/GenBank/DDBJ whole genome shotgun (WGS) entry which is preliminary data.</text>
</comment>
<reference evidence="2" key="1">
    <citation type="submission" date="2021-06" db="EMBL/GenBank/DDBJ databases">
        <authorList>
            <person name="Kallberg Y."/>
            <person name="Tangrot J."/>
            <person name="Rosling A."/>
        </authorList>
    </citation>
    <scope>NUCLEOTIDE SEQUENCE</scope>
    <source>
        <strain evidence="2">IN212</strain>
    </source>
</reference>
<feature type="compositionally biased region" description="Basic and acidic residues" evidence="1">
    <location>
        <begin position="94"/>
        <end position="110"/>
    </location>
</feature>
<dbReference type="PROSITE" id="PS50330">
    <property type="entry name" value="UIM"/>
    <property type="match status" value="2"/>
</dbReference>
<dbReference type="OrthoDB" id="2427313at2759"/>
<feature type="region of interest" description="Disordered" evidence="1">
    <location>
        <begin position="94"/>
        <end position="118"/>
    </location>
</feature>
<dbReference type="SMART" id="SM00726">
    <property type="entry name" value="UIM"/>
    <property type="match status" value="2"/>
</dbReference>
<organism evidence="2 3">
    <name type="scientific">Racocetra fulgida</name>
    <dbReference type="NCBI Taxonomy" id="60492"/>
    <lineage>
        <taxon>Eukaryota</taxon>
        <taxon>Fungi</taxon>
        <taxon>Fungi incertae sedis</taxon>
        <taxon>Mucoromycota</taxon>
        <taxon>Glomeromycotina</taxon>
        <taxon>Glomeromycetes</taxon>
        <taxon>Diversisporales</taxon>
        <taxon>Gigasporaceae</taxon>
        <taxon>Racocetra</taxon>
    </lineage>
</organism>
<dbReference type="EMBL" id="CAJVPZ010065711">
    <property type="protein sequence ID" value="CAG8795520.1"/>
    <property type="molecule type" value="Genomic_DNA"/>
</dbReference>
<feature type="compositionally biased region" description="Basic and acidic residues" evidence="1">
    <location>
        <begin position="13"/>
        <end position="33"/>
    </location>
</feature>
<dbReference type="Proteomes" id="UP000789396">
    <property type="component" value="Unassembled WGS sequence"/>
</dbReference>
<sequence>RQKAKDITNLLQDDERLNAERRQRANMRDRLAGHNELPGSVNRNVDHGFYEHPGNLDDEDADIKKAIAESLKTANEDEKNSTKEEEDLKRALKLSKEEEEKRQAVLEKQNEQLLFDPG</sequence>
<dbReference type="AlphaFoldDB" id="A0A9N9JTY2"/>
<feature type="non-terminal residue" evidence="2">
    <location>
        <position position="118"/>
    </location>
</feature>
<accession>A0A9N9JTY2</accession>
<keyword evidence="3" id="KW-1185">Reference proteome</keyword>
<evidence type="ECO:0000313" key="2">
    <source>
        <dbReference type="EMBL" id="CAG8795520.1"/>
    </source>
</evidence>
<feature type="non-terminal residue" evidence="2">
    <location>
        <position position="1"/>
    </location>
</feature>
<name>A0A9N9JTY2_9GLOM</name>